<feature type="non-terminal residue" evidence="1">
    <location>
        <position position="1"/>
    </location>
</feature>
<comment type="caution">
    <text evidence="1">The sequence shown here is derived from an EMBL/GenBank/DDBJ whole genome shotgun (WGS) entry which is preliminary data.</text>
</comment>
<reference evidence="1 2" key="1">
    <citation type="journal article" date="2018" name="Front. Plant Sci.">
        <title>Red Clover (Trifolium pratense) and Zigzag Clover (T. medium) - A Picture of Genomic Similarities and Differences.</title>
        <authorList>
            <person name="Dluhosova J."/>
            <person name="Istvanek J."/>
            <person name="Nedelnik J."/>
            <person name="Repkova J."/>
        </authorList>
    </citation>
    <scope>NUCLEOTIDE SEQUENCE [LARGE SCALE GENOMIC DNA]</scope>
    <source>
        <strain evidence="2">cv. 10/8</strain>
        <tissue evidence="1">Leaf</tissue>
    </source>
</reference>
<keyword evidence="2" id="KW-1185">Reference proteome</keyword>
<accession>A0A392T655</accession>
<dbReference type="Proteomes" id="UP000265520">
    <property type="component" value="Unassembled WGS sequence"/>
</dbReference>
<dbReference type="GO" id="GO:0016740">
    <property type="term" value="F:transferase activity"/>
    <property type="evidence" value="ECO:0007669"/>
    <property type="project" value="UniProtKB-KW"/>
</dbReference>
<sequence length="92" mass="10608">VWDTNRVNALFMEEAAKSILVVPLFDEVQEDKVIWEGDKDGIYIVRSGYKLLMQEMRPALGSGVTLNWSSLWRIRAPPLCLLCEEEPEDDMH</sequence>
<evidence type="ECO:0000313" key="2">
    <source>
        <dbReference type="Proteomes" id="UP000265520"/>
    </source>
</evidence>
<evidence type="ECO:0000313" key="1">
    <source>
        <dbReference type="EMBL" id="MCI56558.1"/>
    </source>
</evidence>
<dbReference type="AlphaFoldDB" id="A0A392T655"/>
<keyword evidence="1" id="KW-0808">Transferase</keyword>
<proteinExistence type="predicted"/>
<name>A0A392T655_9FABA</name>
<protein>
    <submittedName>
        <fullName evidence="1">Polynucleotidyl transferase ribonuclease H fold</fullName>
    </submittedName>
</protein>
<organism evidence="1 2">
    <name type="scientific">Trifolium medium</name>
    <dbReference type="NCBI Taxonomy" id="97028"/>
    <lineage>
        <taxon>Eukaryota</taxon>
        <taxon>Viridiplantae</taxon>
        <taxon>Streptophyta</taxon>
        <taxon>Embryophyta</taxon>
        <taxon>Tracheophyta</taxon>
        <taxon>Spermatophyta</taxon>
        <taxon>Magnoliopsida</taxon>
        <taxon>eudicotyledons</taxon>
        <taxon>Gunneridae</taxon>
        <taxon>Pentapetalae</taxon>
        <taxon>rosids</taxon>
        <taxon>fabids</taxon>
        <taxon>Fabales</taxon>
        <taxon>Fabaceae</taxon>
        <taxon>Papilionoideae</taxon>
        <taxon>50 kb inversion clade</taxon>
        <taxon>NPAAA clade</taxon>
        <taxon>Hologalegina</taxon>
        <taxon>IRL clade</taxon>
        <taxon>Trifolieae</taxon>
        <taxon>Trifolium</taxon>
    </lineage>
</organism>
<dbReference type="EMBL" id="LXQA010514132">
    <property type="protein sequence ID" value="MCI56558.1"/>
    <property type="molecule type" value="Genomic_DNA"/>
</dbReference>
<feature type="non-terminal residue" evidence="1">
    <location>
        <position position="92"/>
    </location>
</feature>